<dbReference type="Pfam" id="PF08352">
    <property type="entry name" value="oligo_HPY"/>
    <property type="match status" value="1"/>
</dbReference>
<dbReference type="Gene3D" id="3.40.50.300">
    <property type="entry name" value="P-loop containing nucleotide triphosphate hydrolases"/>
    <property type="match status" value="1"/>
</dbReference>
<evidence type="ECO:0000256" key="4">
    <source>
        <dbReference type="ARBA" id="ARBA00022475"/>
    </source>
</evidence>
<dbReference type="GO" id="GO:0015833">
    <property type="term" value="P:peptide transport"/>
    <property type="evidence" value="ECO:0007669"/>
    <property type="project" value="InterPro"/>
</dbReference>
<keyword evidence="3" id="KW-0813">Transport</keyword>
<dbReference type="GO" id="GO:0055085">
    <property type="term" value="P:transmembrane transport"/>
    <property type="evidence" value="ECO:0007669"/>
    <property type="project" value="UniProtKB-ARBA"/>
</dbReference>
<dbReference type="GO" id="GO:0005886">
    <property type="term" value="C:plasma membrane"/>
    <property type="evidence" value="ECO:0007669"/>
    <property type="project" value="UniProtKB-SubCell"/>
</dbReference>
<dbReference type="NCBIfam" id="TIGR01727">
    <property type="entry name" value="oligo_HPY"/>
    <property type="match status" value="1"/>
</dbReference>
<proteinExistence type="inferred from homology"/>
<keyword evidence="6 9" id="KW-0067">ATP-binding</keyword>
<dbReference type="PANTHER" id="PTHR43297:SF2">
    <property type="entry name" value="DIPEPTIDE TRANSPORT ATP-BINDING PROTEIN DPPD"/>
    <property type="match status" value="1"/>
</dbReference>
<reference evidence="9 10" key="1">
    <citation type="submission" date="2018-07" db="EMBL/GenBank/DDBJ databases">
        <authorList>
            <person name="Zhang Y."/>
            <person name="Wang L."/>
            <person name="Ma S."/>
        </authorList>
    </citation>
    <scope>NUCLEOTIDE SEQUENCE [LARGE SCALE GENOMIC DNA]</scope>
    <source>
        <strain evidence="9 10">4-2</strain>
    </source>
</reference>
<dbReference type="OrthoDB" id="9782308at2"/>
<dbReference type="Proteomes" id="UP000273516">
    <property type="component" value="Unassembled WGS sequence"/>
</dbReference>
<keyword evidence="5" id="KW-0547">Nucleotide-binding</keyword>
<dbReference type="PROSITE" id="PS50893">
    <property type="entry name" value="ABC_TRANSPORTER_2"/>
    <property type="match status" value="1"/>
</dbReference>
<dbReference type="CDD" id="cd03257">
    <property type="entry name" value="ABC_NikE_OppD_transporters"/>
    <property type="match status" value="1"/>
</dbReference>
<dbReference type="Pfam" id="PF00005">
    <property type="entry name" value="ABC_tran"/>
    <property type="match status" value="1"/>
</dbReference>
<dbReference type="SMART" id="SM00382">
    <property type="entry name" value="AAA"/>
    <property type="match status" value="1"/>
</dbReference>
<name>A0A3M0MJ03_9RHOB</name>
<evidence type="ECO:0000259" key="8">
    <source>
        <dbReference type="PROSITE" id="PS50893"/>
    </source>
</evidence>
<dbReference type="InterPro" id="IPR013563">
    <property type="entry name" value="Oligopep_ABC_C"/>
</dbReference>
<dbReference type="FunFam" id="3.40.50.300:FF:000016">
    <property type="entry name" value="Oligopeptide ABC transporter ATP-binding component"/>
    <property type="match status" value="1"/>
</dbReference>
<evidence type="ECO:0000256" key="3">
    <source>
        <dbReference type="ARBA" id="ARBA00022448"/>
    </source>
</evidence>
<evidence type="ECO:0000256" key="7">
    <source>
        <dbReference type="ARBA" id="ARBA00023136"/>
    </source>
</evidence>
<evidence type="ECO:0000256" key="1">
    <source>
        <dbReference type="ARBA" id="ARBA00004417"/>
    </source>
</evidence>
<dbReference type="SUPFAM" id="SSF52540">
    <property type="entry name" value="P-loop containing nucleoside triphosphate hydrolases"/>
    <property type="match status" value="1"/>
</dbReference>
<dbReference type="InterPro" id="IPR003593">
    <property type="entry name" value="AAA+_ATPase"/>
</dbReference>
<keyword evidence="7" id="KW-0472">Membrane</keyword>
<accession>A0A3M0MJ03</accession>
<dbReference type="InterPro" id="IPR017871">
    <property type="entry name" value="ABC_transporter-like_CS"/>
</dbReference>
<evidence type="ECO:0000256" key="2">
    <source>
        <dbReference type="ARBA" id="ARBA00005417"/>
    </source>
</evidence>
<dbReference type="PROSITE" id="PS00211">
    <property type="entry name" value="ABC_TRANSPORTER_1"/>
    <property type="match status" value="1"/>
</dbReference>
<sequence>MTDIPVLEVTDLSIGFGGRRGHPALEIVRDLNFSIARGERVGLVGESGCGKSVTGLALMRLLPFNARLGGRVMLDGVDMTGASAASVRKMRGKKIAMIFQEPMSALDPVFTVGEQIGEALRLHETLTRSEERDRVVAGLREVGIPAPEKRYGEYPHQLSGGMRQRVMIAMALINKPDLIIADEPTTALDVTIQAQIMDLLTRLSEDKGTALLFITHDLGVVAETCQRMLTMYAGEIVEDAPVDDALGAPRHPYTSGLLRSLPHFNGERGDFAFIPGRVPAPNAMPRGCRFAPRCTYAGKECTAPQALHHVSDARRVRCIRSAELRLDGAVARESAGETA</sequence>
<dbReference type="EMBL" id="QOKZ01000001">
    <property type="protein sequence ID" value="RMC37589.1"/>
    <property type="molecule type" value="Genomic_DNA"/>
</dbReference>
<comment type="subcellular location">
    <subcellularLocation>
        <location evidence="1">Cell inner membrane</location>
        <topology evidence="1">Peripheral membrane protein</topology>
    </subcellularLocation>
</comment>
<dbReference type="PANTHER" id="PTHR43297">
    <property type="entry name" value="OLIGOPEPTIDE TRANSPORT ATP-BINDING PROTEIN APPD"/>
    <property type="match status" value="1"/>
</dbReference>
<gene>
    <name evidence="9" type="ORF">C9E81_02240</name>
</gene>
<keyword evidence="10" id="KW-1185">Reference proteome</keyword>
<evidence type="ECO:0000256" key="5">
    <source>
        <dbReference type="ARBA" id="ARBA00022741"/>
    </source>
</evidence>
<dbReference type="RefSeq" id="WP_122110675.1">
    <property type="nucleotide sequence ID" value="NZ_QOKZ01000001.1"/>
</dbReference>
<dbReference type="InterPro" id="IPR027417">
    <property type="entry name" value="P-loop_NTPase"/>
</dbReference>
<dbReference type="AlphaFoldDB" id="A0A3M0MJ03"/>
<organism evidence="9 10">
    <name type="scientific">Paracoccus alkanivorans</name>
    <dbReference type="NCBI Taxonomy" id="2116655"/>
    <lineage>
        <taxon>Bacteria</taxon>
        <taxon>Pseudomonadati</taxon>
        <taxon>Pseudomonadota</taxon>
        <taxon>Alphaproteobacteria</taxon>
        <taxon>Rhodobacterales</taxon>
        <taxon>Paracoccaceae</taxon>
        <taxon>Paracoccus</taxon>
    </lineage>
</organism>
<dbReference type="GO" id="GO:0005524">
    <property type="term" value="F:ATP binding"/>
    <property type="evidence" value="ECO:0007669"/>
    <property type="project" value="UniProtKB-KW"/>
</dbReference>
<feature type="domain" description="ABC transporter" evidence="8">
    <location>
        <begin position="7"/>
        <end position="258"/>
    </location>
</feature>
<comment type="caution">
    <text evidence="9">The sequence shown here is derived from an EMBL/GenBank/DDBJ whole genome shotgun (WGS) entry which is preliminary data.</text>
</comment>
<dbReference type="GO" id="GO:0016887">
    <property type="term" value="F:ATP hydrolysis activity"/>
    <property type="evidence" value="ECO:0007669"/>
    <property type="project" value="InterPro"/>
</dbReference>
<keyword evidence="4" id="KW-1003">Cell membrane</keyword>
<dbReference type="InterPro" id="IPR050388">
    <property type="entry name" value="ABC_Ni/Peptide_Import"/>
</dbReference>
<evidence type="ECO:0000313" key="9">
    <source>
        <dbReference type="EMBL" id="RMC37589.1"/>
    </source>
</evidence>
<dbReference type="InterPro" id="IPR003439">
    <property type="entry name" value="ABC_transporter-like_ATP-bd"/>
</dbReference>
<protein>
    <submittedName>
        <fullName evidence="9">ABC transporter ATP-binding protein</fullName>
    </submittedName>
</protein>
<comment type="similarity">
    <text evidence="2">Belongs to the ABC transporter superfamily.</text>
</comment>
<evidence type="ECO:0000313" key="10">
    <source>
        <dbReference type="Proteomes" id="UP000273516"/>
    </source>
</evidence>
<evidence type="ECO:0000256" key="6">
    <source>
        <dbReference type="ARBA" id="ARBA00022840"/>
    </source>
</evidence>